<dbReference type="OrthoDB" id="5957871at2759"/>
<dbReference type="InterPro" id="IPR017452">
    <property type="entry name" value="GPCR_Rhodpsn_7TM"/>
</dbReference>
<keyword evidence="5 12" id="KW-1133">Transmembrane helix</keyword>
<comment type="similarity">
    <text evidence="2 11">Belongs to the G-protein coupled receptor 1 family.</text>
</comment>
<comment type="subcellular location">
    <subcellularLocation>
        <location evidence="1">Cell membrane</location>
        <topology evidence="1">Multi-pass membrane protein</topology>
    </subcellularLocation>
</comment>
<evidence type="ECO:0000256" key="5">
    <source>
        <dbReference type="ARBA" id="ARBA00022989"/>
    </source>
</evidence>
<feature type="transmembrane region" description="Helical" evidence="12">
    <location>
        <begin position="387"/>
        <end position="405"/>
    </location>
</feature>
<dbReference type="InterPro" id="IPR002233">
    <property type="entry name" value="ADR_fam"/>
</dbReference>
<evidence type="ECO:0000256" key="7">
    <source>
        <dbReference type="ARBA" id="ARBA00023136"/>
    </source>
</evidence>
<dbReference type="PANTHER" id="PTHR24248:SF185">
    <property type="entry name" value="DOPAMINE RECEPTOR 2"/>
    <property type="match status" value="1"/>
</dbReference>
<dbReference type="PRINTS" id="PR00237">
    <property type="entry name" value="GPCRRHODOPSN"/>
</dbReference>
<evidence type="ECO:0000256" key="12">
    <source>
        <dbReference type="SAM" id="Phobius"/>
    </source>
</evidence>
<feature type="transmembrane region" description="Helical" evidence="12">
    <location>
        <begin position="120"/>
        <end position="139"/>
    </location>
</feature>
<evidence type="ECO:0000256" key="1">
    <source>
        <dbReference type="ARBA" id="ARBA00004651"/>
    </source>
</evidence>
<evidence type="ECO:0000256" key="11">
    <source>
        <dbReference type="RuleBase" id="RU000688"/>
    </source>
</evidence>
<dbReference type="GO" id="GO:0043410">
    <property type="term" value="P:positive regulation of MAPK cascade"/>
    <property type="evidence" value="ECO:0007669"/>
    <property type="project" value="TreeGrafter"/>
</dbReference>
<feature type="transmembrane region" description="Helical" evidence="12">
    <location>
        <begin position="85"/>
        <end position="108"/>
    </location>
</feature>
<dbReference type="EMBL" id="CAEY01000461">
    <property type="status" value="NOT_ANNOTATED_CDS"/>
    <property type="molecule type" value="Genomic_DNA"/>
</dbReference>
<dbReference type="eggNOG" id="KOG3656">
    <property type="taxonomic scope" value="Eukaryota"/>
</dbReference>
<dbReference type="CDD" id="cd15067">
    <property type="entry name" value="7tmA_Dop1R2-like"/>
    <property type="match status" value="1"/>
</dbReference>
<reference evidence="15" key="1">
    <citation type="submission" date="2011-08" db="EMBL/GenBank/DDBJ databases">
        <authorList>
            <person name="Rombauts S."/>
        </authorList>
    </citation>
    <scope>NUCLEOTIDE SEQUENCE</scope>
    <source>
        <strain evidence="15">London</strain>
    </source>
</reference>
<feature type="transmembrane region" description="Helical" evidence="12">
    <location>
        <begin position="159"/>
        <end position="180"/>
    </location>
</feature>
<dbReference type="AlphaFoldDB" id="T1JSJ2"/>
<gene>
    <name evidence="14" type="primary">107362574</name>
</gene>
<dbReference type="PROSITE" id="PS00237">
    <property type="entry name" value="G_PROTEIN_RECEP_F1_1"/>
    <property type="match status" value="1"/>
</dbReference>
<dbReference type="SUPFAM" id="SSF81321">
    <property type="entry name" value="Family A G protein-coupled receptor-like"/>
    <property type="match status" value="1"/>
</dbReference>
<dbReference type="GO" id="GO:0005886">
    <property type="term" value="C:plasma membrane"/>
    <property type="evidence" value="ECO:0007669"/>
    <property type="project" value="UniProtKB-SubCell"/>
</dbReference>
<evidence type="ECO:0000313" key="15">
    <source>
        <dbReference type="Proteomes" id="UP000015104"/>
    </source>
</evidence>
<dbReference type="OMA" id="GYFRRRQ"/>
<dbReference type="PRINTS" id="PR01103">
    <property type="entry name" value="ADRENERGICR"/>
</dbReference>
<keyword evidence="6 11" id="KW-0297">G-protein coupled receptor</keyword>
<feature type="transmembrane region" description="Helical" evidence="12">
    <location>
        <begin position="425"/>
        <end position="448"/>
    </location>
</feature>
<dbReference type="PANTHER" id="PTHR24248">
    <property type="entry name" value="ADRENERGIC RECEPTOR-RELATED G-PROTEIN COUPLED RECEPTOR"/>
    <property type="match status" value="1"/>
</dbReference>
<dbReference type="PROSITE" id="PS50262">
    <property type="entry name" value="G_PROTEIN_RECEP_F1_2"/>
    <property type="match status" value="1"/>
</dbReference>
<dbReference type="Pfam" id="PF00001">
    <property type="entry name" value="7tm_1"/>
    <property type="match status" value="1"/>
</dbReference>
<protein>
    <recommendedName>
        <fullName evidence="13">G-protein coupled receptors family 1 profile domain-containing protein</fullName>
    </recommendedName>
</protein>
<name>T1JSJ2_TETUR</name>
<proteinExistence type="inferred from homology"/>
<keyword evidence="3" id="KW-1003">Cell membrane</keyword>
<keyword evidence="10 11" id="KW-0807">Transducer</keyword>
<dbReference type="EnsemblMetazoa" id="tetur01g10700.1">
    <property type="protein sequence ID" value="tetur01g10700.1"/>
    <property type="gene ID" value="tetur01g10700"/>
</dbReference>
<evidence type="ECO:0000313" key="14">
    <source>
        <dbReference type="EnsemblMetazoa" id="tetur01g10700.1"/>
    </source>
</evidence>
<dbReference type="Gene3D" id="1.20.1070.10">
    <property type="entry name" value="Rhodopsin 7-helix transmembrane proteins"/>
    <property type="match status" value="1"/>
</dbReference>
<evidence type="ECO:0000256" key="8">
    <source>
        <dbReference type="ARBA" id="ARBA00023157"/>
    </source>
</evidence>
<keyword evidence="7 12" id="KW-0472">Membrane</keyword>
<keyword evidence="4 11" id="KW-0812">Transmembrane</keyword>
<evidence type="ECO:0000256" key="3">
    <source>
        <dbReference type="ARBA" id="ARBA00022475"/>
    </source>
</evidence>
<evidence type="ECO:0000256" key="2">
    <source>
        <dbReference type="ARBA" id="ARBA00010663"/>
    </source>
</evidence>
<evidence type="ECO:0000256" key="4">
    <source>
        <dbReference type="ARBA" id="ARBA00022692"/>
    </source>
</evidence>
<dbReference type="HOGENOM" id="CLU_009579_11_6_1"/>
<evidence type="ECO:0000256" key="6">
    <source>
        <dbReference type="ARBA" id="ARBA00023040"/>
    </source>
</evidence>
<keyword evidence="15" id="KW-1185">Reference proteome</keyword>
<accession>T1JSJ2</accession>
<dbReference type="Proteomes" id="UP000015104">
    <property type="component" value="Unassembled WGS sequence"/>
</dbReference>
<feature type="transmembrane region" description="Helical" evidence="12">
    <location>
        <begin position="201"/>
        <end position="223"/>
    </location>
</feature>
<feature type="transmembrane region" description="Helical" evidence="12">
    <location>
        <begin position="243"/>
        <end position="266"/>
    </location>
</feature>
<dbReference type="InterPro" id="IPR000276">
    <property type="entry name" value="GPCR_Rhodpsn"/>
</dbReference>
<dbReference type="GO" id="GO:0071880">
    <property type="term" value="P:adenylate cyclase-activating adrenergic receptor signaling pathway"/>
    <property type="evidence" value="ECO:0007669"/>
    <property type="project" value="TreeGrafter"/>
</dbReference>
<dbReference type="FunFam" id="1.20.1070.10:FF:000523">
    <property type="entry name" value="5-hydroxytryptamine receptor 2B"/>
    <property type="match status" value="1"/>
</dbReference>
<evidence type="ECO:0000256" key="10">
    <source>
        <dbReference type="ARBA" id="ARBA00023224"/>
    </source>
</evidence>
<dbReference type="STRING" id="32264.T1JSJ2"/>
<dbReference type="GO" id="GO:0004935">
    <property type="term" value="F:adrenergic receptor activity"/>
    <property type="evidence" value="ECO:0007669"/>
    <property type="project" value="InterPro"/>
</dbReference>
<evidence type="ECO:0000259" key="13">
    <source>
        <dbReference type="PROSITE" id="PS50262"/>
    </source>
</evidence>
<evidence type="ECO:0000256" key="9">
    <source>
        <dbReference type="ARBA" id="ARBA00023170"/>
    </source>
</evidence>
<sequence>MSKPLIQPMTLKVSTSTLDTSIEPNINLSAQQQHQNDRSRSIGPIDFKNWVDLEDNLNLSLNDSDETFDSFGLTIEPDLRIHHPFLALFLGIICLLIIFGNILIMVAIRRERYLHTVTNLFVASLAVADCLVGAIVMPSSVVHEVMNKWWIFGQDWCDLWHSFDVLASTASILNLCVISLDRYWAITDPISYPARMTARKAKILIALVWACSAIISFPAIIWWRAVSAPPRPLRCDFTEDIGYLLFSSIISFYGPLIIMLVVYFRIYRAAINQTKSVKSGTKSIAASDGNENNAVVLRIHRGGGGGNRYSDSNSVLVNCVCQNESHQSHYRNGHLKSRQTGEVSFDDSSEMTDDSSLNVKVSAGPHRNVKTFSLSRKLAKLAKEKKAAKTLGIVMGVFILCWLPFFITNLVKGFCGDVCLINPDLVYPLVTWLGWLNSGMNPFIYACWSRDFRRAFRKILCLCYEPESYKTKISQKSSGIIPSNANDDNTNIKRVNNDTNNNGENRVDCSLSIIKIIRSRKLKLTE</sequence>
<reference evidence="14" key="2">
    <citation type="submission" date="2015-06" db="UniProtKB">
        <authorList>
            <consortium name="EnsemblMetazoa"/>
        </authorList>
    </citation>
    <scope>IDENTIFICATION</scope>
</reference>
<dbReference type="SMART" id="SM01381">
    <property type="entry name" value="7TM_GPCR_Srsx"/>
    <property type="match status" value="1"/>
</dbReference>
<organism evidence="14 15">
    <name type="scientific">Tetranychus urticae</name>
    <name type="common">Two-spotted spider mite</name>
    <dbReference type="NCBI Taxonomy" id="32264"/>
    <lineage>
        <taxon>Eukaryota</taxon>
        <taxon>Metazoa</taxon>
        <taxon>Ecdysozoa</taxon>
        <taxon>Arthropoda</taxon>
        <taxon>Chelicerata</taxon>
        <taxon>Arachnida</taxon>
        <taxon>Acari</taxon>
        <taxon>Acariformes</taxon>
        <taxon>Trombidiformes</taxon>
        <taxon>Prostigmata</taxon>
        <taxon>Eleutherengona</taxon>
        <taxon>Raphignathae</taxon>
        <taxon>Tetranychoidea</taxon>
        <taxon>Tetranychidae</taxon>
        <taxon>Tetranychus</taxon>
    </lineage>
</organism>
<keyword evidence="9 11" id="KW-0675">Receptor</keyword>
<feature type="domain" description="G-protein coupled receptors family 1 profile" evidence="13">
    <location>
        <begin position="100"/>
        <end position="445"/>
    </location>
</feature>
<keyword evidence="8" id="KW-1015">Disulfide bond</keyword>